<sequence length="331" mass="35642">MRKYLFSAFVFCSVVAVTSSWANAAPVDSIGTVVVNGTQFIRHQVTAKETIFSVARKYGVGVSKIKQANAGLNTLQVNQVILVPATAAIASKTPKTNVAKTTVPKGNRVLVSSQPIGPALFDGQGNGVHQVDKQQTLFSIARQYGITVEELKKWNNLPDNNVHNNQTLIVKLHEPTPKSNSSVVLAPVKPVKPESTAVATTPVVVSRPAIIPSQNPVNSPEDNAASTAPRQTFSRVTESGLAELISEGRSGNKYLALHKTAPVGSFITVRNLMNNQAVSVRVIGKLPEIGTNEKVVVKVSKRAYQRLGALDKRFMVEVQYEVADKILSSNQ</sequence>
<evidence type="ECO:0000256" key="2">
    <source>
        <dbReference type="SAM" id="SignalP"/>
    </source>
</evidence>
<protein>
    <recommendedName>
        <fullName evidence="3">LysM domain-containing protein</fullName>
    </recommendedName>
</protein>
<dbReference type="Gene3D" id="3.10.350.10">
    <property type="entry name" value="LysM domain"/>
    <property type="match status" value="2"/>
</dbReference>
<keyword evidence="2" id="KW-0732">Signal</keyword>
<evidence type="ECO:0000259" key="3">
    <source>
        <dbReference type="PROSITE" id="PS51782"/>
    </source>
</evidence>
<dbReference type="SMART" id="SM00257">
    <property type="entry name" value="LysM"/>
    <property type="match status" value="2"/>
</dbReference>
<evidence type="ECO:0000313" key="5">
    <source>
        <dbReference type="Proteomes" id="UP000253919"/>
    </source>
</evidence>
<feature type="chain" id="PRO_5016992484" description="LysM domain-containing protein" evidence="2">
    <location>
        <begin position="25"/>
        <end position="331"/>
    </location>
</feature>
<dbReference type="PANTHER" id="PTHR33734">
    <property type="entry name" value="LYSM DOMAIN-CONTAINING GPI-ANCHORED PROTEIN 2"/>
    <property type="match status" value="1"/>
</dbReference>
<organism evidence="4 5">
    <name type="scientific">Adhaeribacter pallidiroseus</name>
    <dbReference type="NCBI Taxonomy" id="2072847"/>
    <lineage>
        <taxon>Bacteria</taxon>
        <taxon>Pseudomonadati</taxon>
        <taxon>Bacteroidota</taxon>
        <taxon>Cytophagia</taxon>
        <taxon>Cytophagales</taxon>
        <taxon>Hymenobacteraceae</taxon>
        <taxon>Adhaeribacter</taxon>
    </lineage>
</organism>
<keyword evidence="5" id="KW-1185">Reference proteome</keyword>
<dbReference type="InterPro" id="IPR018392">
    <property type="entry name" value="LysM"/>
</dbReference>
<dbReference type="EMBL" id="QASA01000001">
    <property type="protein sequence ID" value="RDC64394.1"/>
    <property type="molecule type" value="Genomic_DNA"/>
</dbReference>
<dbReference type="Gene3D" id="2.40.40.10">
    <property type="entry name" value="RlpA-like domain"/>
    <property type="match status" value="1"/>
</dbReference>
<evidence type="ECO:0000256" key="1">
    <source>
        <dbReference type="SAM" id="MobiDB-lite"/>
    </source>
</evidence>
<feature type="domain" description="LysM" evidence="3">
    <location>
        <begin position="127"/>
        <end position="170"/>
    </location>
</feature>
<accession>A0A369QI47</accession>
<dbReference type="AlphaFoldDB" id="A0A369QI47"/>
<feature type="compositionally biased region" description="Polar residues" evidence="1">
    <location>
        <begin position="212"/>
        <end position="232"/>
    </location>
</feature>
<dbReference type="Proteomes" id="UP000253919">
    <property type="component" value="Unassembled WGS sequence"/>
</dbReference>
<feature type="signal peptide" evidence="2">
    <location>
        <begin position="1"/>
        <end position="24"/>
    </location>
</feature>
<dbReference type="InterPro" id="IPR036908">
    <property type="entry name" value="RlpA-like_sf"/>
</dbReference>
<dbReference type="GO" id="GO:0008932">
    <property type="term" value="F:lytic endotransglycosylase activity"/>
    <property type="evidence" value="ECO:0007669"/>
    <property type="project" value="TreeGrafter"/>
</dbReference>
<reference evidence="4 5" key="1">
    <citation type="submission" date="2018-04" db="EMBL/GenBank/DDBJ databases">
        <title>Adhaeribacter sp. HMF7616 genome sequencing and assembly.</title>
        <authorList>
            <person name="Kang H."/>
            <person name="Kang J."/>
            <person name="Cha I."/>
            <person name="Kim H."/>
            <person name="Joh K."/>
        </authorList>
    </citation>
    <scope>NUCLEOTIDE SEQUENCE [LARGE SCALE GENOMIC DNA]</scope>
    <source>
        <strain evidence="4 5">HMF7616</strain>
    </source>
</reference>
<dbReference type="SUPFAM" id="SSF54106">
    <property type="entry name" value="LysM domain"/>
    <property type="match status" value="2"/>
</dbReference>
<feature type="region of interest" description="Disordered" evidence="1">
    <location>
        <begin position="211"/>
        <end position="232"/>
    </location>
</feature>
<proteinExistence type="predicted"/>
<comment type="caution">
    <text evidence="4">The sequence shown here is derived from an EMBL/GenBank/DDBJ whole genome shotgun (WGS) entry which is preliminary data.</text>
</comment>
<dbReference type="Pfam" id="PF01476">
    <property type="entry name" value="LysM"/>
    <property type="match status" value="2"/>
</dbReference>
<dbReference type="RefSeq" id="WP_115373552.1">
    <property type="nucleotide sequence ID" value="NZ_QASA01000001.1"/>
</dbReference>
<dbReference type="CDD" id="cd00118">
    <property type="entry name" value="LysM"/>
    <property type="match status" value="2"/>
</dbReference>
<evidence type="ECO:0000313" key="4">
    <source>
        <dbReference type="EMBL" id="RDC64394.1"/>
    </source>
</evidence>
<dbReference type="OrthoDB" id="2149800at2"/>
<gene>
    <name evidence="4" type="ORF">AHMF7616_03007</name>
</gene>
<dbReference type="PROSITE" id="PS51782">
    <property type="entry name" value="LYSM"/>
    <property type="match status" value="2"/>
</dbReference>
<feature type="domain" description="LysM" evidence="3">
    <location>
        <begin position="41"/>
        <end position="89"/>
    </location>
</feature>
<dbReference type="InterPro" id="IPR036779">
    <property type="entry name" value="LysM_dom_sf"/>
</dbReference>
<dbReference type="PANTHER" id="PTHR33734:SF22">
    <property type="entry name" value="MEMBRANE-BOUND LYTIC MUREIN TRANSGLYCOSYLASE D"/>
    <property type="match status" value="1"/>
</dbReference>
<name>A0A369QI47_9BACT</name>